<sequence length="470" mass="52274">MASITRACSASSPLSSRSKSRLYAGPGFAASTTGDMAITMSDVEAKLLDHYLTHTCHIISFDEQDHLPLHVGIPELAMRCRPLMDSVLALAAACECCDIIDGATGNVKTLGVEQTDRILELLTFSERRHGDSLRGVQSLISDPDSRASVLANAALITIYGSASHQIRLWLFKATRRCRSDPLPYIYRPYLVQWIYLFKSVYLACNGLQDTVYGPDTPTSTILSHSSQVEPLPIIVQPSTITSHSLFEVMVTTWDHALESLSARAELVLTAEPSSHAHTCSQALRALDSLAAQLFSVNDPLPFMTMRKDSVSPLDVSPLAQISRVPSWLHMYLARATCQAPSIPLRRTRTVMAFVNRVPADYLTLVETSLNYINAPELDDVGSSKSQSTSSYQLAMDILAHWLVFVMLLDGLWWIGETGPWELELVISVVRTKDWGADLIEEEGEWWPEEMLMIRDTRQRMSSGTRNWDLD</sequence>
<keyword evidence="3" id="KW-1185">Reference proteome</keyword>
<gene>
    <name evidence="2" type="ORF">CONLIGDRAFT_698949</name>
</gene>
<organism evidence="2 3">
    <name type="scientific">Coniochaeta ligniaria NRRL 30616</name>
    <dbReference type="NCBI Taxonomy" id="1408157"/>
    <lineage>
        <taxon>Eukaryota</taxon>
        <taxon>Fungi</taxon>
        <taxon>Dikarya</taxon>
        <taxon>Ascomycota</taxon>
        <taxon>Pezizomycotina</taxon>
        <taxon>Sordariomycetes</taxon>
        <taxon>Sordariomycetidae</taxon>
        <taxon>Coniochaetales</taxon>
        <taxon>Coniochaetaceae</taxon>
        <taxon>Coniochaeta</taxon>
    </lineage>
</organism>
<evidence type="ECO:0008006" key="4">
    <source>
        <dbReference type="Google" id="ProtNLM"/>
    </source>
</evidence>
<dbReference type="PANTHER" id="PTHR47657:SF14">
    <property type="entry name" value="ZN(2)-C6 FUNGAL-TYPE DOMAIN-CONTAINING PROTEIN"/>
    <property type="match status" value="1"/>
</dbReference>
<dbReference type="PANTHER" id="PTHR47657">
    <property type="entry name" value="STEROL REGULATORY ELEMENT-BINDING PROTEIN ECM22"/>
    <property type="match status" value="1"/>
</dbReference>
<dbReference type="EMBL" id="KV875095">
    <property type="protein sequence ID" value="OIW32302.1"/>
    <property type="molecule type" value="Genomic_DNA"/>
</dbReference>
<proteinExistence type="predicted"/>
<dbReference type="GO" id="GO:0000981">
    <property type="term" value="F:DNA-binding transcription factor activity, RNA polymerase II-specific"/>
    <property type="evidence" value="ECO:0007669"/>
    <property type="project" value="TreeGrafter"/>
</dbReference>
<accession>A0A1J7IXT6</accession>
<dbReference type="AlphaFoldDB" id="A0A1J7IXT6"/>
<feature type="region of interest" description="Disordered" evidence="1">
    <location>
        <begin position="1"/>
        <end position="20"/>
    </location>
</feature>
<name>A0A1J7IXT6_9PEZI</name>
<reference evidence="2 3" key="1">
    <citation type="submission" date="2016-10" db="EMBL/GenBank/DDBJ databases">
        <title>Draft genome sequence of Coniochaeta ligniaria NRRL30616, a lignocellulolytic fungus for bioabatement of inhibitors in plant biomass hydrolysates.</title>
        <authorList>
            <consortium name="DOE Joint Genome Institute"/>
            <person name="Jimenez D.J."/>
            <person name="Hector R.E."/>
            <person name="Riley R."/>
            <person name="Sun H."/>
            <person name="Grigoriev I.V."/>
            <person name="Van Elsas J.D."/>
            <person name="Nichols N.N."/>
        </authorList>
    </citation>
    <scope>NUCLEOTIDE SEQUENCE [LARGE SCALE GENOMIC DNA]</scope>
    <source>
        <strain evidence="2 3">NRRL 30616</strain>
    </source>
</reference>
<evidence type="ECO:0000256" key="1">
    <source>
        <dbReference type="SAM" id="MobiDB-lite"/>
    </source>
</evidence>
<evidence type="ECO:0000313" key="2">
    <source>
        <dbReference type="EMBL" id="OIW32302.1"/>
    </source>
</evidence>
<evidence type="ECO:0000313" key="3">
    <source>
        <dbReference type="Proteomes" id="UP000182658"/>
    </source>
</evidence>
<protein>
    <recommendedName>
        <fullName evidence="4">Transcription factor domain-containing protein</fullName>
    </recommendedName>
</protein>
<dbReference type="InterPro" id="IPR052400">
    <property type="entry name" value="Zn2-C6_fungal_TF"/>
</dbReference>
<dbReference type="InParanoid" id="A0A1J7IXT6"/>
<dbReference type="OrthoDB" id="5295362at2759"/>
<dbReference type="Proteomes" id="UP000182658">
    <property type="component" value="Unassembled WGS sequence"/>
</dbReference>
<dbReference type="STRING" id="1408157.A0A1J7IXT6"/>